<dbReference type="PROSITE" id="PS50893">
    <property type="entry name" value="ABC_TRANSPORTER_2"/>
    <property type="match status" value="1"/>
</dbReference>
<dbReference type="InterPro" id="IPR027417">
    <property type="entry name" value="P-loop_NTPase"/>
</dbReference>
<dbReference type="Pfam" id="PF03459">
    <property type="entry name" value="TOBE"/>
    <property type="match status" value="1"/>
</dbReference>
<dbReference type="GO" id="GO:0005524">
    <property type="term" value="F:ATP binding"/>
    <property type="evidence" value="ECO:0007669"/>
    <property type="project" value="UniProtKB-KW"/>
</dbReference>
<dbReference type="InterPro" id="IPR050334">
    <property type="entry name" value="Molybdenum_import_ModC"/>
</dbReference>
<evidence type="ECO:0000256" key="1">
    <source>
        <dbReference type="ARBA" id="ARBA00022448"/>
    </source>
</evidence>
<evidence type="ECO:0000259" key="9">
    <source>
        <dbReference type="PROSITE" id="PS51866"/>
    </source>
</evidence>
<keyword evidence="2" id="KW-1003">Cell membrane</keyword>
<dbReference type="Gene3D" id="3.40.50.300">
    <property type="entry name" value="P-loop containing nucleotide triphosphate hydrolases"/>
    <property type="match status" value="1"/>
</dbReference>
<dbReference type="InterPro" id="IPR004606">
    <property type="entry name" value="Mop_domain"/>
</dbReference>
<dbReference type="PANTHER" id="PTHR43514:SF4">
    <property type="entry name" value="ABC TRANSPORTER I FAMILY MEMBER 10"/>
    <property type="match status" value="1"/>
</dbReference>
<gene>
    <name evidence="10" type="ORF">MNBD_ALPHA12-1996</name>
</gene>
<dbReference type="GO" id="GO:0016887">
    <property type="term" value="F:ATP hydrolysis activity"/>
    <property type="evidence" value="ECO:0007669"/>
    <property type="project" value="InterPro"/>
</dbReference>
<dbReference type="GO" id="GO:0015689">
    <property type="term" value="P:molybdate ion transport"/>
    <property type="evidence" value="ECO:0007669"/>
    <property type="project" value="InterPro"/>
</dbReference>
<accession>A0A3B0TW91</accession>
<dbReference type="SUPFAM" id="SSF50331">
    <property type="entry name" value="MOP-like"/>
    <property type="match status" value="1"/>
</dbReference>
<dbReference type="EMBL" id="UOEO01000215">
    <property type="protein sequence ID" value="VAW22825.1"/>
    <property type="molecule type" value="Genomic_DNA"/>
</dbReference>
<dbReference type="InterPro" id="IPR003593">
    <property type="entry name" value="AAA+_ATPase"/>
</dbReference>
<keyword evidence="3" id="KW-0500">Molybdenum</keyword>
<evidence type="ECO:0000313" key="10">
    <source>
        <dbReference type="EMBL" id="VAW22825.1"/>
    </source>
</evidence>
<evidence type="ECO:0000256" key="7">
    <source>
        <dbReference type="ARBA" id="ARBA00023136"/>
    </source>
</evidence>
<evidence type="ECO:0000256" key="5">
    <source>
        <dbReference type="ARBA" id="ARBA00022840"/>
    </source>
</evidence>
<dbReference type="InterPro" id="IPR017871">
    <property type="entry name" value="ABC_transporter-like_CS"/>
</dbReference>
<keyword evidence="7" id="KW-0472">Membrane</keyword>
<dbReference type="SMART" id="SM00382">
    <property type="entry name" value="AAA"/>
    <property type="match status" value="1"/>
</dbReference>
<feature type="domain" description="ABC transporter" evidence="8">
    <location>
        <begin position="1"/>
        <end position="226"/>
    </location>
</feature>
<dbReference type="Pfam" id="PF00005">
    <property type="entry name" value="ABC_tran"/>
    <property type="match status" value="1"/>
</dbReference>
<name>A0A3B0TW91_9ZZZZ</name>
<dbReference type="InterPro" id="IPR003439">
    <property type="entry name" value="ABC_transporter-like_ATP-bd"/>
</dbReference>
<feature type="domain" description="Mop" evidence="9">
    <location>
        <begin position="283"/>
        <end position="349"/>
    </location>
</feature>
<keyword evidence="5" id="KW-0067">ATP-binding</keyword>
<proteinExistence type="predicted"/>
<evidence type="ECO:0008006" key="11">
    <source>
        <dbReference type="Google" id="ProtNLM"/>
    </source>
</evidence>
<reference evidence="10" key="1">
    <citation type="submission" date="2018-06" db="EMBL/GenBank/DDBJ databases">
        <authorList>
            <person name="Zhirakovskaya E."/>
        </authorList>
    </citation>
    <scope>NUCLEOTIDE SEQUENCE</scope>
</reference>
<keyword evidence="1" id="KW-0813">Transport</keyword>
<evidence type="ECO:0000256" key="2">
    <source>
        <dbReference type="ARBA" id="ARBA00022475"/>
    </source>
</evidence>
<sequence>MLELALKSRRGSFDITAEFNLKSGVTALIGPSGSGKSSVLRLVAGLDRPDQGKIVFNGKIWADSESKKFVGAHKRHIGMVFQTGLLLAHRSVADNIALGARGGELDKNLLEMIGCMSLMGRPVAGLSGGEQQRVMLGRALAGNPQLLLLDEPLSALDPEGRTEVLELLARLLPTLDIPVLYVTHAFEEAARLAREFIRMVDGHIVAQGSAVKVLANSSIATRETAISSVIKGQVTSLEQDEIARISVGGQMLEMTSAGLKTGDPVYLRLWARDLILAHNKPEGISARNALAGHVGQLSPLANGQVLVSITVEGAKISALVMARTASEMKIRLDQPIFLIFKSASIEPAG</sequence>
<protein>
    <recommendedName>
        <fullName evidence="11">Molybdenum ABC transporter ATP-binding protein ModC</fullName>
    </recommendedName>
</protein>
<organism evidence="10">
    <name type="scientific">hydrothermal vent metagenome</name>
    <dbReference type="NCBI Taxonomy" id="652676"/>
    <lineage>
        <taxon>unclassified sequences</taxon>
        <taxon>metagenomes</taxon>
        <taxon>ecological metagenomes</taxon>
    </lineage>
</organism>
<dbReference type="PANTHER" id="PTHR43514">
    <property type="entry name" value="ABC TRANSPORTER I FAMILY MEMBER 10"/>
    <property type="match status" value="1"/>
</dbReference>
<keyword evidence="6" id="KW-1278">Translocase</keyword>
<dbReference type="PROSITE" id="PS51866">
    <property type="entry name" value="MOP"/>
    <property type="match status" value="1"/>
</dbReference>
<dbReference type="SUPFAM" id="SSF52540">
    <property type="entry name" value="P-loop containing nucleoside triphosphate hydrolases"/>
    <property type="match status" value="1"/>
</dbReference>
<evidence type="ECO:0000256" key="3">
    <source>
        <dbReference type="ARBA" id="ARBA00022505"/>
    </source>
</evidence>
<dbReference type="AlphaFoldDB" id="A0A3B0TW91"/>
<keyword evidence="4" id="KW-0547">Nucleotide-binding</keyword>
<dbReference type="Gene3D" id="2.40.50.100">
    <property type="match status" value="1"/>
</dbReference>
<evidence type="ECO:0000256" key="6">
    <source>
        <dbReference type="ARBA" id="ARBA00022967"/>
    </source>
</evidence>
<dbReference type="InterPro" id="IPR005116">
    <property type="entry name" value="Transp-assoc_OB_typ1"/>
</dbReference>
<dbReference type="PROSITE" id="PS00211">
    <property type="entry name" value="ABC_TRANSPORTER_1"/>
    <property type="match status" value="1"/>
</dbReference>
<evidence type="ECO:0000256" key="4">
    <source>
        <dbReference type="ARBA" id="ARBA00022741"/>
    </source>
</evidence>
<evidence type="ECO:0000259" key="8">
    <source>
        <dbReference type="PROSITE" id="PS50893"/>
    </source>
</evidence>
<dbReference type="InterPro" id="IPR008995">
    <property type="entry name" value="Mo/tungstate-bd_C_term_dom"/>
</dbReference>